<dbReference type="PANTHER" id="PTHR11802">
    <property type="entry name" value="SERINE PROTEASE FAMILY S10 SERINE CARBOXYPEPTIDASE"/>
    <property type="match status" value="1"/>
</dbReference>
<evidence type="ECO:0000313" key="7">
    <source>
        <dbReference type="EMBL" id="CAJ2504037.1"/>
    </source>
</evidence>
<comment type="similarity">
    <text evidence="1">Belongs to the peptidase S10 family.</text>
</comment>
<evidence type="ECO:0000313" key="8">
    <source>
        <dbReference type="Proteomes" id="UP001295740"/>
    </source>
</evidence>
<dbReference type="PROSITE" id="PS00560">
    <property type="entry name" value="CARBOXYPEPT_SER_HIS"/>
    <property type="match status" value="1"/>
</dbReference>
<evidence type="ECO:0000256" key="1">
    <source>
        <dbReference type="ARBA" id="ARBA00009431"/>
    </source>
</evidence>
<dbReference type="GO" id="GO:0006508">
    <property type="term" value="P:proteolysis"/>
    <property type="evidence" value="ECO:0007669"/>
    <property type="project" value="UniProtKB-KW"/>
</dbReference>
<feature type="chain" id="PRO_5042459801" evidence="6">
    <location>
        <begin position="20"/>
        <end position="545"/>
    </location>
</feature>
<sequence length="545" mass="60183">MRTTRALIQLAAVTTAVVAALGPGAFRGFGAPHAQDANERVNKRADEHESPPLLLNDLTKQFLVDSSALPEFTFDFGESYAGLLPISSNTSDINRLWFWFVPSTNPAATDEILVFFDGGPGCSSCIGMFYENGPFLWQDGTLAPVQNPWAWTNLTNVMWIDQPVQTGYSTGIPTISTHEELADQFLGFWKNFVDTFGFHGADVYLAGQSYAGRYLSYIGCAMLDRKDTTYYNLQGTMFINALIADHTVQQHIGIVPYVDYWNIFLGLNDTFMDTIRYASRACGSDDYQNTHLVFPGNKTASRDLPSVGTYEYHGVERACGGLTHDIITALTALNPCFDITHISNYCPFLYSPIGVPTFIESLVDESEGLGRRAAAYSGPYLNRDDVKAALHAPPHKVWVECDQTGVSLYGNTITGRQPVREKLPRLIERSRRTIIVHGSLDMKVTVNGTLMALQGMHWGGARGFSSPPNETFYVPAFSERSVGSVAPRGISGRMITERGLTFVEVYGAGHEVPRYSPSGSYRHLEFLLGRVDSMSDDDPFTTDPN</sequence>
<dbReference type="EMBL" id="CAUWAG010000006">
    <property type="protein sequence ID" value="CAJ2504037.1"/>
    <property type="molecule type" value="Genomic_DNA"/>
</dbReference>
<dbReference type="InterPro" id="IPR029058">
    <property type="entry name" value="AB_hydrolase_fold"/>
</dbReference>
<evidence type="ECO:0000256" key="4">
    <source>
        <dbReference type="ARBA" id="ARBA00022801"/>
    </source>
</evidence>
<keyword evidence="5" id="KW-0325">Glycoprotein</keyword>
<protein>
    <submittedName>
        <fullName evidence="7">Uu.00g114310.m01.CDS01</fullName>
    </submittedName>
</protein>
<comment type="caution">
    <text evidence="7">The sequence shown here is derived from an EMBL/GenBank/DDBJ whole genome shotgun (WGS) entry which is preliminary data.</text>
</comment>
<dbReference type="GO" id="GO:0004185">
    <property type="term" value="F:serine-type carboxypeptidase activity"/>
    <property type="evidence" value="ECO:0007669"/>
    <property type="project" value="InterPro"/>
</dbReference>
<keyword evidence="2" id="KW-0121">Carboxypeptidase</keyword>
<keyword evidence="6" id="KW-0732">Signal</keyword>
<proteinExistence type="inferred from homology"/>
<dbReference type="InterPro" id="IPR033124">
    <property type="entry name" value="Ser_caboxypep_his_AS"/>
</dbReference>
<accession>A0AAI8YGS2</accession>
<dbReference type="Proteomes" id="UP001295740">
    <property type="component" value="Unassembled WGS sequence"/>
</dbReference>
<dbReference type="PRINTS" id="PR00724">
    <property type="entry name" value="CRBOXYPTASEC"/>
</dbReference>
<dbReference type="Pfam" id="PF00450">
    <property type="entry name" value="Peptidase_S10"/>
    <property type="match status" value="1"/>
</dbReference>
<dbReference type="InterPro" id="IPR001563">
    <property type="entry name" value="Peptidase_S10"/>
</dbReference>
<keyword evidence="3" id="KW-0645">Protease</keyword>
<evidence type="ECO:0000256" key="3">
    <source>
        <dbReference type="ARBA" id="ARBA00022670"/>
    </source>
</evidence>
<feature type="signal peptide" evidence="6">
    <location>
        <begin position="1"/>
        <end position="19"/>
    </location>
</feature>
<dbReference type="AlphaFoldDB" id="A0AAI8YGS2"/>
<organism evidence="7 8">
    <name type="scientific">Anthostomella pinea</name>
    <dbReference type="NCBI Taxonomy" id="933095"/>
    <lineage>
        <taxon>Eukaryota</taxon>
        <taxon>Fungi</taxon>
        <taxon>Dikarya</taxon>
        <taxon>Ascomycota</taxon>
        <taxon>Pezizomycotina</taxon>
        <taxon>Sordariomycetes</taxon>
        <taxon>Xylariomycetidae</taxon>
        <taxon>Xylariales</taxon>
        <taxon>Xylariaceae</taxon>
        <taxon>Anthostomella</taxon>
    </lineage>
</organism>
<reference evidence="7" key="1">
    <citation type="submission" date="2023-10" db="EMBL/GenBank/DDBJ databases">
        <authorList>
            <person name="Hackl T."/>
        </authorList>
    </citation>
    <scope>NUCLEOTIDE SEQUENCE</scope>
</reference>
<keyword evidence="4" id="KW-0378">Hydrolase</keyword>
<evidence type="ECO:0000256" key="5">
    <source>
        <dbReference type="ARBA" id="ARBA00023180"/>
    </source>
</evidence>
<dbReference type="Gene3D" id="3.40.50.1820">
    <property type="entry name" value="alpha/beta hydrolase"/>
    <property type="match status" value="1"/>
</dbReference>
<dbReference type="SUPFAM" id="SSF53474">
    <property type="entry name" value="alpha/beta-Hydrolases"/>
    <property type="match status" value="1"/>
</dbReference>
<dbReference type="PANTHER" id="PTHR11802:SF479">
    <property type="entry name" value="CARBOXYPEPTIDASE"/>
    <property type="match status" value="1"/>
</dbReference>
<evidence type="ECO:0000256" key="2">
    <source>
        <dbReference type="ARBA" id="ARBA00022645"/>
    </source>
</evidence>
<gene>
    <name evidence="7" type="ORF">KHLLAP_LOCUS4505</name>
</gene>
<keyword evidence="8" id="KW-1185">Reference proteome</keyword>
<name>A0AAI8YGS2_9PEZI</name>
<evidence type="ECO:0000256" key="6">
    <source>
        <dbReference type="SAM" id="SignalP"/>
    </source>
</evidence>